<proteinExistence type="predicted"/>
<comment type="caution">
    <text evidence="1">The sequence shown here is derived from an EMBL/GenBank/DDBJ whole genome shotgun (WGS) entry which is preliminary data.</text>
</comment>
<gene>
    <name evidence="1" type="ORF">AG1IA_09577</name>
</gene>
<evidence type="ECO:0000313" key="1">
    <source>
        <dbReference type="EMBL" id="ELU36394.1"/>
    </source>
</evidence>
<dbReference type="AlphaFoldDB" id="L8WJ60"/>
<name>L8WJ60_THACA</name>
<reference evidence="1 2" key="1">
    <citation type="journal article" date="2013" name="Nat. Commun.">
        <title>The evolution and pathogenic mechanisms of the rice sheath blight pathogen.</title>
        <authorList>
            <person name="Zheng A."/>
            <person name="Lin R."/>
            <person name="Xu L."/>
            <person name="Qin P."/>
            <person name="Tang C."/>
            <person name="Ai P."/>
            <person name="Zhang D."/>
            <person name="Liu Y."/>
            <person name="Sun Z."/>
            <person name="Feng H."/>
            <person name="Wang Y."/>
            <person name="Chen Y."/>
            <person name="Liang X."/>
            <person name="Fu R."/>
            <person name="Li Q."/>
            <person name="Zhang J."/>
            <person name="Yu X."/>
            <person name="Xie Z."/>
            <person name="Ding L."/>
            <person name="Guan P."/>
            <person name="Tang J."/>
            <person name="Liang Y."/>
            <person name="Wang S."/>
            <person name="Deng Q."/>
            <person name="Li S."/>
            <person name="Zhu J."/>
            <person name="Wang L."/>
            <person name="Liu H."/>
            <person name="Li P."/>
        </authorList>
    </citation>
    <scope>NUCLEOTIDE SEQUENCE [LARGE SCALE GENOMIC DNA]</scope>
    <source>
        <strain evidence="2">AG-1 IA</strain>
    </source>
</reference>
<dbReference type="Proteomes" id="UP000011668">
    <property type="component" value="Unassembled WGS sequence"/>
</dbReference>
<accession>L8WJ60</accession>
<dbReference type="EMBL" id="AFRT01003516">
    <property type="protein sequence ID" value="ELU36394.1"/>
    <property type="molecule type" value="Genomic_DNA"/>
</dbReference>
<dbReference type="HOGENOM" id="CLU_2851273_0_0_1"/>
<protein>
    <submittedName>
        <fullName evidence="1">Uncharacterized protein</fullName>
    </submittedName>
</protein>
<organism evidence="1 2">
    <name type="scientific">Thanatephorus cucumeris (strain AG1-IA)</name>
    <name type="common">Rice sheath blight fungus</name>
    <name type="synonym">Rhizoctonia solani</name>
    <dbReference type="NCBI Taxonomy" id="983506"/>
    <lineage>
        <taxon>Eukaryota</taxon>
        <taxon>Fungi</taxon>
        <taxon>Dikarya</taxon>
        <taxon>Basidiomycota</taxon>
        <taxon>Agaricomycotina</taxon>
        <taxon>Agaricomycetes</taxon>
        <taxon>Cantharellales</taxon>
        <taxon>Ceratobasidiaceae</taxon>
        <taxon>Rhizoctonia</taxon>
        <taxon>Rhizoctonia solani AG-1</taxon>
    </lineage>
</organism>
<evidence type="ECO:0000313" key="2">
    <source>
        <dbReference type="Proteomes" id="UP000011668"/>
    </source>
</evidence>
<sequence>MYYGCYGVKCGRNDIYRLHKSIKTLSSQRQSGAATSRHQVVQGVERIAEIQGREGGALQQYIGVQ</sequence>
<keyword evidence="2" id="KW-1185">Reference proteome</keyword>